<gene>
    <name evidence="2" type="ORF">KIL84_004336</name>
</gene>
<dbReference type="Proteomes" id="UP000827986">
    <property type="component" value="Unassembled WGS sequence"/>
</dbReference>
<evidence type="ECO:0000313" key="2">
    <source>
        <dbReference type="EMBL" id="KAH1182844.1"/>
    </source>
</evidence>
<feature type="region of interest" description="Disordered" evidence="1">
    <location>
        <begin position="1"/>
        <end position="21"/>
    </location>
</feature>
<organism evidence="2 3">
    <name type="scientific">Mauremys mutica</name>
    <name type="common">yellowpond turtle</name>
    <dbReference type="NCBI Taxonomy" id="74926"/>
    <lineage>
        <taxon>Eukaryota</taxon>
        <taxon>Metazoa</taxon>
        <taxon>Chordata</taxon>
        <taxon>Craniata</taxon>
        <taxon>Vertebrata</taxon>
        <taxon>Euteleostomi</taxon>
        <taxon>Archelosauria</taxon>
        <taxon>Testudinata</taxon>
        <taxon>Testudines</taxon>
        <taxon>Cryptodira</taxon>
        <taxon>Durocryptodira</taxon>
        <taxon>Testudinoidea</taxon>
        <taxon>Geoemydidae</taxon>
        <taxon>Geoemydinae</taxon>
        <taxon>Mauremys</taxon>
    </lineage>
</organism>
<sequence length="103" mass="10846">MSTIKTQSTTGKGNSFGNQKNLTGKGADILLSEINWLYCVALQGLVSALSTRETHLSTGATSTAAVSSPRGVGEPVRLHPFFRRALACRNSSNSLLSTCSTKS</sequence>
<evidence type="ECO:0000256" key="1">
    <source>
        <dbReference type="SAM" id="MobiDB-lite"/>
    </source>
</evidence>
<comment type="caution">
    <text evidence="2">The sequence shown here is derived from an EMBL/GenBank/DDBJ whole genome shotgun (WGS) entry which is preliminary data.</text>
</comment>
<reference evidence="2" key="1">
    <citation type="submission" date="2021-09" db="EMBL/GenBank/DDBJ databases">
        <title>The genome of Mauremys mutica provides insights into the evolution of semi-aquatic lifestyle.</title>
        <authorList>
            <person name="Gong S."/>
            <person name="Gao Y."/>
        </authorList>
    </citation>
    <scope>NUCLEOTIDE SEQUENCE</scope>
    <source>
        <strain evidence="2">MM-2020</strain>
        <tissue evidence="2">Muscle</tissue>
    </source>
</reference>
<protein>
    <submittedName>
        <fullName evidence="2">Uncharacterized protein</fullName>
    </submittedName>
</protein>
<accession>A0A9D3XJX1</accession>
<dbReference type="EMBL" id="JAHDVG010000466">
    <property type="protein sequence ID" value="KAH1182844.1"/>
    <property type="molecule type" value="Genomic_DNA"/>
</dbReference>
<dbReference type="AlphaFoldDB" id="A0A9D3XJX1"/>
<keyword evidence="3" id="KW-1185">Reference proteome</keyword>
<name>A0A9D3XJX1_9SAUR</name>
<evidence type="ECO:0000313" key="3">
    <source>
        <dbReference type="Proteomes" id="UP000827986"/>
    </source>
</evidence>
<proteinExistence type="predicted"/>